<reference evidence="2" key="1">
    <citation type="journal article" date="2013" name="Science">
        <title>The Amborella genome and the evolution of flowering plants.</title>
        <authorList>
            <consortium name="Amborella Genome Project"/>
        </authorList>
    </citation>
    <scope>NUCLEOTIDE SEQUENCE [LARGE SCALE GENOMIC DNA]</scope>
</reference>
<gene>
    <name evidence="1" type="ORF">AMTR_s00040p00230310</name>
</gene>
<dbReference type="HOGENOM" id="CLU_2064635_0_0_1"/>
<dbReference type="Gramene" id="ERN13234">
    <property type="protein sequence ID" value="ERN13234"/>
    <property type="gene ID" value="AMTR_s00040p00230310"/>
</dbReference>
<proteinExistence type="predicted"/>
<name>W1PYR7_AMBTC</name>
<dbReference type="AlphaFoldDB" id="W1PYR7"/>
<protein>
    <submittedName>
        <fullName evidence="1">Uncharacterized protein</fullName>
    </submittedName>
</protein>
<evidence type="ECO:0000313" key="2">
    <source>
        <dbReference type="Proteomes" id="UP000017836"/>
    </source>
</evidence>
<dbReference type="Proteomes" id="UP000017836">
    <property type="component" value="Unassembled WGS sequence"/>
</dbReference>
<dbReference type="EMBL" id="KI392591">
    <property type="protein sequence ID" value="ERN13234.1"/>
    <property type="molecule type" value="Genomic_DNA"/>
</dbReference>
<evidence type="ECO:0000313" key="1">
    <source>
        <dbReference type="EMBL" id="ERN13234.1"/>
    </source>
</evidence>
<sequence>MGVHREGEIFRTLIPSEMDRGLQKVHVAAKVRRYPCRSDDRQLNASNDVKVFEKVKVEGDLIMHKPQMEEVHVLFARPVHADMLDFVPYVHLTHVAHDKFMSWQRNSSGMGQGSQLIIY</sequence>
<organism evidence="1 2">
    <name type="scientific">Amborella trichopoda</name>
    <dbReference type="NCBI Taxonomy" id="13333"/>
    <lineage>
        <taxon>Eukaryota</taxon>
        <taxon>Viridiplantae</taxon>
        <taxon>Streptophyta</taxon>
        <taxon>Embryophyta</taxon>
        <taxon>Tracheophyta</taxon>
        <taxon>Spermatophyta</taxon>
        <taxon>Magnoliopsida</taxon>
        <taxon>Amborellales</taxon>
        <taxon>Amborellaceae</taxon>
        <taxon>Amborella</taxon>
    </lineage>
</organism>
<keyword evidence="2" id="KW-1185">Reference proteome</keyword>
<accession>W1PYR7</accession>